<dbReference type="AlphaFoldDB" id="A0A224X6Y2"/>
<dbReference type="PIRSF" id="PIRSF031512">
    <property type="entry name" value="EpsL"/>
    <property type="match status" value="1"/>
</dbReference>
<comment type="caution">
    <text evidence="2">The sequence shown here is derived from an EMBL/GenBank/DDBJ whole genome shotgun (WGS) entry which is preliminary data.</text>
</comment>
<organism evidence="2 3">
    <name type="scientific">Pseudolactococcus reticulitermitis</name>
    <dbReference type="NCBI Taxonomy" id="2025039"/>
    <lineage>
        <taxon>Bacteria</taxon>
        <taxon>Bacillati</taxon>
        <taxon>Bacillota</taxon>
        <taxon>Bacilli</taxon>
        <taxon>Lactobacillales</taxon>
        <taxon>Streptococcaceae</taxon>
        <taxon>Pseudolactococcus</taxon>
    </lineage>
</organism>
<protein>
    <recommendedName>
        <fullName evidence="1">Phosphodiester glycosidase domain-containing protein</fullName>
    </recommendedName>
</protein>
<evidence type="ECO:0000313" key="2">
    <source>
        <dbReference type="EMBL" id="GAX47220.1"/>
    </source>
</evidence>
<dbReference type="EMBL" id="BEDT01000002">
    <property type="protein sequence ID" value="GAX47220.1"/>
    <property type="molecule type" value="Genomic_DNA"/>
</dbReference>
<feature type="domain" description="Phosphodiester glycosidase" evidence="1">
    <location>
        <begin position="167"/>
        <end position="326"/>
    </location>
</feature>
<sequence length="327" mass="35490">MRKLTSLTYQDMHKIRRRYRYFIIMKNTNKRTAEKKPTTTQNKKKWPLIITIVLLLLVASSVAYVLLKPKPTASSALKPIKTTASDAIVPPTSVSIASAPEVEDTGEAGWVQVKSKTKLEKFTDLSVPGVTIYRANNPKVLKTAAAQIPGTFMMSDIVAQYPDSLIMNTSGFDMNTGQIVGFQINNGQLFSNWSNTAYGSAAFVINKNGSANGYDLTTPATEILKKGGEQSYGFGSILIKDGVVLPNDGSVNWMIHSYIGNDADNNIYLIISDTSEGYEGTMAAVANLNLQNLVVLDGGGSSQMSLNGQTIFASQDGRPVADFIVLR</sequence>
<dbReference type="Pfam" id="PF09992">
    <property type="entry name" value="NAGPA"/>
    <property type="match status" value="1"/>
</dbReference>
<proteinExistence type="predicted"/>
<reference evidence="3" key="1">
    <citation type="submission" date="2017-08" db="EMBL/GenBank/DDBJ databases">
        <title>Draft genome sequence of Lactococcus sp. strain Rs-Y01, isolated from the gut of the lower termite Reticulitermes speratus.</title>
        <authorList>
            <person name="Ohkuma M."/>
            <person name="Yuki M."/>
        </authorList>
    </citation>
    <scope>NUCLEOTIDE SEQUENCE [LARGE SCALE GENOMIC DNA]</scope>
    <source>
        <strain evidence="3">Rs-Y01</strain>
    </source>
</reference>
<dbReference type="InterPro" id="IPR018711">
    <property type="entry name" value="NAGPA"/>
</dbReference>
<evidence type="ECO:0000259" key="1">
    <source>
        <dbReference type="Pfam" id="PF09992"/>
    </source>
</evidence>
<evidence type="ECO:0000313" key="3">
    <source>
        <dbReference type="Proteomes" id="UP000218689"/>
    </source>
</evidence>
<name>A0A224X6Y2_9LACT</name>
<gene>
    <name evidence="2" type="ORF">RsY01_818</name>
</gene>
<dbReference type="Proteomes" id="UP000218689">
    <property type="component" value="Unassembled WGS sequence"/>
</dbReference>
<dbReference type="InterPro" id="IPR014565">
    <property type="entry name" value="EpsL_firmicutes"/>
</dbReference>
<keyword evidence="3" id="KW-1185">Reference proteome</keyword>
<accession>A0A224X6Y2</accession>